<dbReference type="SMART" id="SM00468">
    <property type="entry name" value="PreSET"/>
    <property type="match status" value="1"/>
</dbReference>
<evidence type="ECO:0000256" key="3">
    <source>
        <dbReference type="SAM" id="MobiDB-lite"/>
    </source>
</evidence>
<feature type="region of interest" description="Disordered" evidence="3">
    <location>
        <begin position="207"/>
        <end position="236"/>
    </location>
</feature>
<evidence type="ECO:0000256" key="1">
    <source>
        <dbReference type="ARBA" id="ARBA00004286"/>
    </source>
</evidence>
<feature type="compositionally biased region" description="Basic and acidic residues" evidence="3">
    <location>
        <begin position="315"/>
        <end position="328"/>
    </location>
</feature>
<feature type="region of interest" description="Disordered" evidence="3">
    <location>
        <begin position="282"/>
        <end position="344"/>
    </location>
</feature>
<evidence type="ECO:0000256" key="2">
    <source>
        <dbReference type="ARBA" id="ARBA00022454"/>
    </source>
</evidence>
<dbReference type="InterPro" id="IPR025776">
    <property type="entry name" value="SUVR4/1/2"/>
</dbReference>
<dbReference type="Pfam" id="PF00856">
    <property type="entry name" value="SET"/>
    <property type="match status" value="1"/>
</dbReference>
<dbReference type="GO" id="GO:0005694">
    <property type="term" value="C:chromosome"/>
    <property type="evidence" value="ECO:0007669"/>
    <property type="project" value="UniProtKB-SubCell"/>
</dbReference>
<dbReference type="CDD" id="cd10538">
    <property type="entry name" value="SET_SETDB-like"/>
    <property type="match status" value="1"/>
</dbReference>
<name>A0A7N0T826_KALFE</name>
<dbReference type="OMA" id="MTEHITQ"/>
<dbReference type="Pfam" id="PF05033">
    <property type="entry name" value="Pre-SET"/>
    <property type="match status" value="1"/>
</dbReference>
<feature type="compositionally biased region" description="Polar residues" evidence="3">
    <location>
        <begin position="282"/>
        <end position="292"/>
    </location>
</feature>
<sequence>MAPNPRVISAFSAMKALGISEYVVKPVLKQLLKVYDKNWELIEEENYRALADAVFDYLETNAVVQKRTSNNSYEEEEEEEAQLNDEPERPLKRTRKSQVGHGTSSVGNSDTVANVSALRTIDSENGGPSGNSSSQHTGKKGAPALNVTSHGDELQSVRSVKVSAHTKNQSVSLTLLAERERNITSHPVVENGAQMYANAIKGIQENPNSSPYFKEKGKKTVSQAPVKERNPMRARPSQALRLKEPKVEPGITSSPNANANMPKALALIQPKEEPFVDCATNFASSKVPSPTASRHPDSPSMMDALHDSGSAQKNGELRTPESPCHDGKNNQPNCPTNSVQRPVSGLADAPKVSSVDLESASSPLGEVRISLSCTLLNQTDFHMPSVDAVLKLAEEKNVKTYDINTNFSVKRVIRDVCDLFLELGCKPVESPESNVMHNPSSMKDLSNAKCDNVNSGFVPSQSTGTVNFKVAAPEVHITPPCMGAVNDHKLPADNGLVNSGEETDKAAEINGRGTDSGNNMAMVVADEFTSIYHADVTDGEEGMEISLINEINNVRPPSFKYMPYNVVFENARLDISLARIGNKDCCKACFGDCLASKIPCECASQLDGSFAYTLDGLLKEDFLEESNSIHRNPQKHLQFCSKNCPLLRSGSDELPVICNGHLARKFIKECWKKCGCHKMCGNRIVQRGITYNLQVFMTPDGRGWGLRTLEDLPKGAFVCEYVGEILTLKELRNRYTCNVNSDAYPVLLDAIWGFDKNLKDDRTLCLDGTIYGNIARFINHRCSDSNLIDIPVEVESPDHHYYHIALFTRRKVNASEELTWDYGIDFGRKFNAIKAFQCQCGSKYCRDMKHSIV</sequence>
<evidence type="ECO:0000313" key="6">
    <source>
        <dbReference type="Proteomes" id="UP000594263"/>
    </source>
</evidence>
<dbReference type="InterPro" id="IPR001214">
    <property type="entry name" value="SET_dom"/>
</dbReference>
<feature type="domain" description="SET" evidence="4">
    <location>
        <begin position="691"/>
        <end position="823"/>
    </location>
</feature>
<dbReference type="SUPFAM" id="SSF82199">
    <property type="entry name" value="SET domain"/>
    <property type="match status" value="1"/>
</dbReference>
<dbReference type="InterPro" id="IPR007728">
    <property type="entry name" value="Pre-SET_dom"/>
</dbReference>
<dbReference type="Pfam" id="PF10440">
    <property type="entry name" value="WIYLD"/>
    <property type="match status" value="1"/>
</dbReference>
<dbReference type="Gramene" id="Kaladp0024s0773.1.v1.1">
    <property type="protein sequence ID" value="Kaladp0024s0773.1.v1.1"/>
    <property type="gene ID" value="Kaladp0024s0773.v1.1"/>
</dbReference>
<dbReference type="Gene3D" id="2.170.270.10">
    <property type="entry name" value="SET domain"/>
    <property type="match status" value="1"/>
</dbReference>
<dbReference type="SMART" id="SM00317">
    <property type="entry name" value="SET"/>
    <property type="match status" value="1"/>
</dbReference>
<dbReference type="EnsemblPlants" id="Kaladp0024s0773.1.v1.1">
    <property type="protein sequence ID" value="Kaladp0024s0773.1.v1.1"/>
    <property type="gene ID" value="Kaladp0024s0773.v1.1"/>
</dbReference>
<dbReference type="PANTHER" id="PTHR46450">
    <property type="entry name" value="INACTIVE HISTONE-LYSINE N-METHYLTRANSFERASE SUVR1-RELATED"/>
    <property type="match status" value="1"/>
</dbReference>
<dbReference type="AlphaFoldDB" id="A0A7N0T826"/>
<comment type="subcellular location">
    <subcellularLocation>
        <location evidence="1">Chromosome</location>
    </subcellularLocation>
</comment>
<reference evidence="5" key="1">
    <citation type="submission" date="2021-01" db="UniProtKB">
        <authorList>
            <consortium name="EnsemblPlants"/>
        </authorList>
    </citation>
    <scope>IDENTIFICATION</scope>
</reference>
<dbReference type="InterPro" id="IPR018848">
    <property type="entry name" value="WIYLD_domain"/>
</dbReference>
<feature type="compositionally biased region" description="Polar residues" evidence="3">
    <location>
        <begin position="100"/>
        <end position="114"/>
    </location>
</feature>
<feature type="compositionally biased region" description="Low complexity" evidence="3">
    <location>
        <begin position="123"/>
        <end position="134"/>
    </location>
</feature>
<dbReference type="GO" id="GO:0008270">
    <property type="term" value="F:zinc ion binding"/>
    <property type="evidence" value="ECO:0007669"/>
    <property type="project" value="InterPro"/>
</dbReference>
<protein>
    <recommendedName>
        <fullName evidence="4">SET domain-containing protein</fullName>
    </recommendedName>
</protein>
<dbReference type="Gene3D" id="1.10.8.850">
    <property type="entry name" value="Histone-lysine N methyltransferase , C-terminal domain-like"/>
    <property type="match status" value="1"/>
</dbReference>
<dbReference type="GO" id="GO:0005634">
    <property type="term" value="C:nucleus"/>
    <property type="evidence" value="ECO:0007669"/>
    <property type="project" value="InterPro"/>
</dbReference>
<feature type="compositionally biased region" description="Acidic residues" evidence="3">
    <location>
        <begin position="73"/>
        <end position="85"/>
    </location>
</feature>
<dbReference type="PROSITE" id="PS50280">
    <property type="entry name" value="SET"/>
    <property type="match status" value="1"/>
</dbReference>
<feature type="compositionally biased region" description="Polar residues" evidence="3">
    <location>
        <begin position="329"/>
        <end position="341"/>
    </location>
</feature>
<keyword evidence="6" id="KW-1185">Reference proteome</keyword>
<dbReference type="PROSITE" id="PS51580">
    <property type="entry name" value="SAM_MT43_3"/>
    <property type="match status" value="1"/>
</dbReference>
<dbReference type="InterPro" id="IPR043017">
    <property type="entry name" value="WIYLD_dom_sf"/>
</dbReference>
<organism evidence="5 6">
    <name type="scientific">Kalanchoe fedtschenkoi</name>
    <name type="common">Lavender scallops</name>
    <name type="synonym">South American air plant</name>
    <dbReference type="NCBI Taxonomy" id="63787"/>
    <lineage>
        <taxon>Eukaryota</taxon>
        <taxon>Viridiplantae</taxon>
        <taxon>Streptophyta</taxon>
        <taxon>Embryophyta</taxon>
        <taxon>Tracheophyta</taxon>
        <taxon>Spermatophyta</taxon>
        <taxon>Magnoliopsida</taxon>
        <taxon>eudicotyledons</taxon>
        <taxon>Gunneridae</taxon>
        <taxon>Pentapetalae</taxon>
        <taxon>Saxifragales</taxon>
        <taxon>Crassulaceae</taxon>
        <taxon>Kalanchoe</taxon>
    </lineage>
</organism>
<dbReference type="PANTHER" id="PTHR46450:SF1">
    <property type="entry name" value="INACTIVE HISTONE-LYSINE N-METHYLTRANSFERASE SUVR1-RELATED"/>
    <property type="match status" value="1"/>
</dbReference>
<accession>A0A7N0T826</accession>
<proteinExistence type="predicted"/>
<evidence type="ECO:0000259" key="4">
    <source>
        <dbReference type="PROSITE" id="PS50280"/>
    </source>
</evidence>
<dbReference type="Proteomes" id="UP000594263">
    <property type="component" value="Unplaced"/>
</dbReference>
<evidence type="ECO:0000313" key="5">
    <source>
        <dbReference type="EnsemblPlants" id="Kaladp0024s0773.1.v1.1"/>
    </source>
</evidence>
<feature type="region of interest" description="Disordered" evidence="3">
    <location>
        <begin position="68"/>
        <end position="147"/>
    </location>
</feature>
<dbReference type="GO" id="GO:0042054">
    <property type="term" value="F:histone methyltransferase activity"/>
    <property type="evidence" value="ECO:0007669"/>
    <property type="project" value="InterPro"/>
</dbReference>
<keyword evidence="2" id="KW-0158">Chromosome</keyword>
<dbReference type="InterPro" id="IPR046341">
    <property type="entry name" value="SET_dom_sf"/>
</dbReference>